<dbReference type="SMART" id="SM00748">
    <property type="entry name" value="HEPN"/>
    <property type="match status" value="1"/>
</dbReference>
<name>A0A917J9W0_9SPHI</name>
<dbReference type="RefSeq" id="WP_188416264.1">
    <property type="nucleotide sequence ID" value="NZ_BMDO01000005.1"/>
</dbReference>
<sequence length="304" mass="34847">METHAITLPASHYRALEKIVTALIEKWDTQYIICFGSVEECRTTTSCFGSSNDHNAVRYYLLMITTETQRMEHQVQDFINTHHPDVNVTIAVHGLESVTHAVNQGSRFYATACQYSMQLYSKSGLRLDLNYHSINPATKLAKAEKSYHHYYEMALGFWQGTENSFETRYYAVCVFMLHQAVEQACKTLIRVFTAYQCDMHNISRLLDHCALFSDKLAYALPRRTDEDKRLFALLRDGYSETRYNVNYVVKDADADTLLTRVKELLNVTEELGLAKILQYQNEADQAAPTIHITSEINNPLPYAG</sequence>
<dbReference type="EMBL" id="BMDO01000005">
    <property type="protein sequence ID" value="GGI50787.1"/>
    <property type="molecule type" value="Genomic_DNA"/>
</dbReference>
<evidence type="ECO:0000259" key="1">
    <source>
        <dbReference type="PROSITE" id="PS50910"/>
    </source>
</evidence>
<dbReference type="Proteomes" id="UP000662074">
    <property type="component" value="Unassembled WGS sequence"/>
</dbReference>
<organism evidence="2 3">
    <name type="scientific">Mucilaginibacter galii</name>
    <dbReference type="NCBI Taxonomy" id="2005073"/>
    <lineage>
        <taxon>Bacteria</taxon>
        <taxon>Pseudomonadati</taxon>
        <taxon>Bacteroidota</taxon>
        <taxon>Sphingobacteriia</taxon>
        <taxon>Sphingobacteriales</taxon>
        <taxon>Sphingobacteriaceae</taxon>
        <taxon>Mucilaginibacter</taxon>
    </lineage>
</organism>
<dbReference type="Pfam" id="PF05168">
    <property type="entry name" value="HEPN"/>
    <property type="match status" value="1"/>
</dbReference>
<accession>A0A917J9W0</accession>
<evidence type="ECO:0000313" key="2">
    <source>
        <dbReference type="EMBL" id="GGI50787.1"/>
    </source>
</evidence>
<reference evidence="2" key="2">
    <citation type="submission" date="2020-09" db="EMBL/GenBank/DDBJ databases">
        <authorList>
            <person name="Sun Q."/>
            <person name="Sedlacek I."/>
        </authorList>
    </citation>
    <scope>NUCLEOTIDE SEQUENCE</scope>
    <source>
        <strain evidence="2">CCM 8711</strain>
    </source>
</reference>
<dbReference type="InterPro" id="IPR007842">
    <property type="entry name" value="HEPN_dom"/>
</dbReference>
<dbReference type="Gene3D" id="1.20.120.330">
    <property type="entry name" value="Nucleotidyltransferases domain 2"/>
    <property type="match status" value="1"/>
</dbReference>
<reference evidence="2" key="1">
    <citation type="journal article" date="2014" name="Int. J. Syst. Evol. Microbiol.">
        <title>Complete genome sequence of Corynebacterium casei LMG S-19264T (=DSM 44701T), isolated from a smear-ripened cheese.</title>
        <authorList>
            <consortium name="US DOE Joint Genome Institute (JGI-PGF)"/>
            <person name="Walter F."/>
            <person name="Albersmeier A."/>
            <person name="Kalinowski J."/>
            <person name="Ruckert C."/>
        </authorList>
    </citation>
    <scope>NUCLEOTIDE SEQUENCE</scope>
    <source>
        <strain evidence="2">CCM 8711</strain>
    </source>
</reference>
<comment type="caution">
    <text evidence="2">The sequence shown here is derived from an EMBL/GenBank/DDBJ whole genome shotgun (WGS) entry which is preliminary data.</text>
</comment>
<dbReference type="AlphaFoldDB" id="A0A917J9W0"/>
<dbReference type="PROSITE" id="PS50910">
    <property type="entry name" value="HEPN"/>
    <property type="match status" value="1"/>
</dbReference>
<protein>
    <recommendedName>
        <fullName evidence="1">HEPN domain-containing protein</fullName>
    </recommendedName>
</protein>
<evidence type="ECO:0000313" key="3">
    <source>
        <dbReference type="Proteomes" id="UP000662074"/>
    </source>
</evidence>
<proteinExistence type="predicted"/>
<keyword evidence="3" id="KW-1185">Reference proteome</keyword>
<dbReference type="SUPFAM" id="SSF81593">
    <property type="entry name" value="Nucleotidyltransferase substrate binding subunit/domain"/>
    <property type="match status" value="1"/>
</dbReference>
<gene>
    <name evidence="2" type="ORF">GCM10011425_19990</name>
</gene>
<feature type="domain" description="HEPN" evidence="1">
    <location>
        <begin position="151"/>
        <end position="271"/>
    </location>
</feature>